<proteinExistence type="predicted"/>
<dbReference type="RefSeq" id="WP_209464351.1">
    <property type="nucleotide sequence ID" value="NZ_CP110224.1"/>
</dbReference>
<keyword evidence="2" id="KW-1185">Reference proteome</keyword>
<gene>
    <name evidence="1" type="ORF">J2Z83_003427</name>
</gene>
<reference evidence="1 2" key="1">
    <citation type="submission" date="2021-03" db="EMBL/GenBank/DDBJ databases">
        <title>Genomic Encyclopedia of Type Strains, Phase IV (KMG-IV): sequencing the most valuable type-strain genomes for metagenomic binning, comparative biology and taxonomic classification.</title>
        <authorList>
            <person name="Goeker M."/>
        </authorList>
    </citation>
    <scope>NUCLEOTIDE SEQUENCE [LARGE SCALE GENOMIC DNA]</scope>
    <source>
        <strain evidence="1 2">DSM 25609</strain>
    </source>
</reference>
<dbReference type="EMBL" id="JAGGKX010000023">
    <property type="protein sequence ID" value="MBP1971288.1"/>
    <property type="molecule type" value="Genomic_DNA"/>
</dbReference>
<comment type="caution">
    <text evidence="1">The sequence shown here is derived from an EMBL/GenBank/DDBJ whole genome shotgun (WGS) entry which is preliminary data.</text>
</comment>
<evidence type="ECO:0000313" key="2">
    <source>
        <dbReference type="Proteomes" id="UP001519345"/>
    </source>
</evidence>
<evidence type="ECO:0000313" key="1">
    <source>
        <dbReference type="EMBL" id="MBP1971288.1"/>
    </source>
</evidence>
<protein>
    <submittedName>
        <fullName evidence="1">Uncharacterized protein</fullName>
    </submittedName>
</protein>
<dbReference type="Proteomes" id="UP001519345">
    <property type="component" value="Unassembled WGS sequence"/>
</dbReference>
<accession>A0ABS4IKA4</accession>
<sequence>MVKLSLAISLAFMTFLPMDVLEIKDSFFVYDNENTVLDETQHNWEEYSTDTEIIHTGSHEYTYWKNFGRESRTCNISHKIKTVVYYCDVHDHTYSETFLEETIHSEDHTHE</sequence>
<name>A0ABS4IKA4_9BACI</name>
<organism evidence="1 2">
    <name type="scientific">Virgibacillus natechei</name>
    <dbReference type="NCBI Taxonomy" id="1216297"/>
    <lineage>
        <taxon>Bacteria</taxon>
        <taxon>Bacillati</taxon>
        <taxon>Bacillota</taxon>
        <taxon>Bacilli</taxon>
        <taxon>Bacillales</taxon>
        <taxon>Bacillaceae</taxon>
        <taxon>Virgibacillus</taxon>
    </lineage>
</organism>